<dbReference type="VEuPathDB" id="FungiDB:PGTG_14116"/>
<dbReference type="OrthoDB" id="7859621at2759"/>
<evidence type="ECO:0000256" key="7">
    <source>
        <dbReference type="SAM" id="Phobius"/>
    </source>
</evidence>
<dbReference type="AlphaFoldDB" id="E3KW63"/>
<dbReference type="HOGENOM" id="CLU_056195_0_0_1"/>
<dbReference type="GO" id="GO:0016020">
    <property type="term" value="C:membrane"/>
    <property type="evidence" value="ECO:0007669"/>
    <property type="project" value="UniProtKB-SubCell"/>
</dbReference>
<comment type="subcellular location">
    <subcellularLocation>
        <location evidence="1">Membrane</location>
        <topology evidence="1">Multi-pass membrane protein</topology>
    </subcellularLocation>
</comment>
<dbReference type="Proteomes" id="UP000008783">
    <property type="component" value="Unassembled WGS sequence"/>
</dbReference>
<dbReference type="eggNOG" id="KOG3998">
    <property type="taxonomic scope" value="Eukaryota"/>
</dbReference>
<evidence type="ECO:0000256" key="1">
    <source>
        <dbReference type="ARBA" id="ARBA00004141"/>
    </source>
</evidence>
<feature type="transmembrane region" description="Helical" evidence="7">
    <location>
        <begin position="137"/>
        <end position="156"/>
    </location>
</feature>
<feature type="transmembrane region" description="Helical" evidence="7">
    <location>
        <begin position="112"/>
        <end position="132"/>
    </location>
</feature>
<sequence>MSTYTPVPLKDLDHNNPYHSNAGGPLPSTGPSRPPFDDQGESRLTRATQLLRKYSAPIEALIENLSRPVKPHLNKLARFLLVSTFLEDALRISNQFYEQKEYLIDDQEYHDWFVVGFLAANVILMVVCSILIIFKKWALFSVLGLVGVIVAQGWVYDLLTDGTFVCLNLSIMGALMLAISDSIVSKSVGGSVRGMAGLPDISEDVARKRRTYLQLSGRILLVVFFVGHALAAYLELAFDSFSFLHLAAAALAVLACLLVAVGFKAAWSATFLVILTSVVNVLSNDWWSKPKDHPERDFRRFDFFQALSVVGGMILLINQGPGGISFDAKRKSI</sequence>
<evidence type="ECO:0000256" key="4">
    <source>
        <dbReference type="ARBA" id="ARBA00022989"/>
    </source>
</evidence>
<evidence type="ECO:0000256" key="5">
    <source>
        <dbReference type="ARBA" id="ARBA00023136"/>
    </source>
</evidence>
<feature type="region of interest" description="Disordered" evidence="6">
    <location>
        <begin position="1"/>
        <end position="40"/>
    </location>
</feature>
<dbReference type="STRING" id="418459.E3KW63"/>
<evidence type="ECO:0000256" key="6">
    <source>
        <dbReference type="SAM" id="MobiDB-lite"/>
    </source>
</evidence>
<keyword evidence="9" id="KW-1185">Reference proteome</keyword>
<feature type="transmembrane region" description="Helical" evidence="7">
    <location>
        <begin position="215"/>
        <end position="234"/>
    </location>
</feature>
<keyword evidence="4 7" id="KW-1133">Transmembrane helix</keyword>
<evidence type="ECO:0000256" key="3">
    <source>
        <dbReference type="ARBA" id="ARBA00022692"/>
    </source>
</evidence>
<dbReference type="KEGG" id="pgr:PGTG_14116"/>
<gene>
    <name evidence="8" type="ORF">PGTG_14116</name>
</gene>
<dbReference type="EMBL" id="DS178314">
    <property type="protein sequence ID" value="EFP88538.2"/>
    <property type="molecule type" value="Genomic_DNA"/>
</dbReference>
<proteinExistence type="inferred from homology"/>
<feature type="transmembrane region" description="Helical" evidence="7">
    <location>
        <begin position="162"/>
        <end position="184"/>
    </location>
</feature>
<feature type="transmembrane region" description="Helical" evidence="7">
    <location>
        <begin position="303"/>
        <end position="326"/>
    </location>
</feature>
<name>E3KW63_PUCGT</name>
<reference key="1">
    <citation type="submission" date="2007-01" db="EMBL/GenBank/DDBJ databases">
        <title>The Genome Sequence of Puccinia graminis f. sp. tritici Strain CRL 75-36-700-3.</title>
        <authorList>
            <consortium name="The Broad Institute Genome Sequencing Platform"/>
            <person name="Birren B."/>
            <person name="Lander E."/>
            <person name="Galagan J."/>
            <person name="Nusbaum C."/>
            <person name="Devon K."/>
            <person name="Cuomo C."/>
            <person name="Jaffe D."/>
            <person name="Butler J."/>
            <person name="Alvarez P."/>
            <person name="Gnerre S."/>
            <person name="Grabherr M."/>
            <person name="Mauceli E."/>
            <person name="Brockman W."/>
            <person name="Young S."/>
            <person name="LaButti K."/>
            <person name="Sykes S."/>
            <person name="DeCaprio D."/>
            <person name="Crawford M."/>
            <person name="Koehrsen M."/>
            <person name="Engels R."/>
            <person name="Montgomery P."/>
            <person name="Pearson M."/>
            <person name="Howarth C."/>
            <person name="Larson L."/>
            <person name="White J."/>
            <person name="Zeng Q."/>
            <person name="Kodira C."/>
            <person name="Yandava C."/>
            <person name="Alvarado L."/>
            <person name="O'Leary S."/>
            <person name="Szabo L."/>
            <person name="Dean R."/>
            <person name="Schein J."/>
        </authorList>
    </citation>
    <scope>NUCLEOTIDE SEQUENCE</scope>
    <source>
        <strain>CRL 75-36-700-3</strain>
    </source>
</reference>
<protein>
    <recommendedName>
        <fullName evidence="10">Surfeit locus protein</fullName>
    </recommendedName>
</protein>
<comment type="similarity">
    <text evidence="2">Belongs to the SURF4 family.</text>
</comment>
<dbReference type="GeneID" id="10541004"/>
<evidence type="ECO:0000313" key="8">
    <source>
        <dbReference type="EMBL" id="EFP88538.2"/>
    </source>
</evidence>
<dbReference type="GO" id="GO:0005783">
    <property type="term" value="C:endoplasmic reticulum"/>
    <property type="evidence" value="ECO:0000318"/>
    <property type="project" value="GO_Central"/>
</dbReference>
<dbReference type="GO" id="GO:0005793">
    <property type="term" value="C:endoplasmic reticulum-Golgi intermediate compartment"/>
    <property type="evidence" value="ECO:0000318"/>
    <property type="project" value="GO_Central"/>
</dbReference>
<organism evidence="8 9">
    <name type="scientific">Puccinia graminis f. sp. tritici (strain CRL 75-36-700-3 / race SCCL)</name>
    <name type="common">Black stem rust fungus</name>
    <dbReference type="NCBI Taxonomy" id="418459"/>
    <lineage>
        <taxon>Eukaryota</taxon>
        <taxon>Fungi</taxon>
        <taxon>Dikarya</taxon>
        <taxon>Basidiomycota</taxon>
        <taxon>Pucciniomycotina</taxon>
        <taxon>Pucciniomycetes</taxon>
        <taxon>Pucciniales</taxon>
        <taxon>Pucciniaceae</taxon>
        <taxon>Puccinia</taxon>
    </lineage>
</organism>
<dbReference type="GO" id="GO:0007030">
    <property type="term" value="P:Golgi organization"/>
    <property type="evidence" value="ECO:0000318"/>
    <property type="project" value="GO_Central"/>
</dbReference>
<keyword evidence="5 7" id="KW-0472">Membrane</keyword>
<dbReference type="InParanoid" id="E3KW63"/>
<feature type="transmembrane region" description="Helical" evidence="7">
    <location>
        <begin position="265"/>
        <end position="283"/>
    </location>
</feature>
<feature type="transmembrane region" description="Helical" evidence="7">
    <location>
        <begin position="240"/>
        <end position="260"/>
    </location>
</feature>
<evidence type="ECO:0000313" key="9">
    <source>
        <dbReference type="Proteomes" id="UP000008783"/>
    </source>
</evidence>
<accession>E3KW63</accession>
<keyword evidence="3 7" id="KW-0812">Transmembrane</keyword>
<dbReference type="InterPro" id="IPR002995">
    <property type="entry name" value="Surf4"/>
</dbReference>
<evidence type="ECO:0000256" key="2">
    <source>
        <dbReference type="ARBA" id="ARBA00006945"/>
    </source>
</evidence>
<reference evidence="9" key="2">
    <citation type="journal article" date="2011" name="Proc. Natl. Acad. Sci. U.S.A.">
        <title>Obligate biotrophy features unraveled by the genomic analysis of rust fungi.</title>
        <authorList>
            <person name="Duplessis S."/>
            <person name="Cuomo C.A."/>
            <person name="Lin Y.-C."/>
            <person name="Aerts A."/>
            <person name="Tisserant E."/>
            <person name="Veneault-Fourrey C."/>
            <person name="Joly D.L."/>
            <person name="Hacquard S."/>
            <person name="Amselem J."/>
            <person name="Cantarel B.L."/>
            <person name="Chiu R."/>
            <person name="Coutinho P.M."/>
            <person name="Feau N."/>
            <person name="Field M."/>
            <person name="Frey P."/>
            <person name="Gelhaye E."/>
            <person name="Goldberg J."/>
            <person name="Grabherr M.G."/>
            <person name="Kodira C.D."/>
            <person name="Kohler A."/>
            <person name="Kuees U."/>
            <person name="Lindquist E.A."/>
            <person name="Lucas S.M."/>
            <person name="Mago R."/>
            <person name="Mauceli E."/>
            <person name="Morin E."/>
            <person name="Murat C."/>
            <person name="Pangilinan J.L."/>
            <person name="Park R."/>
            <person name="Pearson M."/>
            <person name="Quesneville H."/>
            <person name="Rouhier N."/>
            <person name="Sakthikumar S."/>
            <person name="Salamov A.A."/>
            <person name="Schmutz J."/>
            <person name="Selles B."/>
            <person name="Shapiro H."/>
            <person name="Tanguay P."/>
            <person name="Tuskan G.A."/>
            <person name="Henrissat B."/>
            <person name="Van de Peer Y."/>
            <person name="Rouze P."/>
            <person name="Ellis J.G."/>
            <person name="Dodds P.N."/>
            <person name="Schein J.E."/>
            <person name="Zhong S."/>
            <person name="Hamelin R.C."/>
            <person name="Grigoriev I.V."/>
            <person name="Szabo L.J."/>
            <person name="Martin F."/>
        </authorList>
    </citation>
    <scope>NUCLEOTIDE SEQUENCE [LARGE SCALE GENOMIC DNA]</scope>
    <source>
        <strain evidence="9">CRL 75-36-700-3 / race SCCL</strain>
    </source>
</reference>
<dbReference type="Pfam" id="PF02077">
    <property type="entry name" value="SURF4"/>
    <property type="match status" value="1"/>
</dbReference>
<evidence type="ECO:0008006" key="10">
    <source>
        <dbReference type="Google" id="ProtNLM"/>
    </source>
</evidence>
<dbReference type="RefSeq" id="XP_003332957.2">
    <property type="nucleotide sequence ID" value="XM_003332909.2"/>
</dbReference>